<dbReference type="GO" id="GO:0016208">
    <property type="term" value="F:AMP binding"/>
    <property type="evidence" value="ECO:0007669"/>
    <property type="project" value="InterPro"/>
</dbReference>
<evidence type="ECO:0000259" key="7">
    <source>
        <dbReference type="Pfam" id="PF00501"/>
    </source>
</evidence>
<dbReference type="GO" id="GO:0005524">
    <property type="term" value="F:ATP binding"/>
    <property type="evidence" value="ECO:0007669"/>
    <property type="project" value="UniProtKB-KW"/>
</dbReference>
<keyword evidence="5 6" id="KW-0007">Acetylation</keyword>
<dbReference type="HAMAP" id="MF_01123">
    <property type="entry name" value="Ac_CoA_synth"/>
    <property type="match status" value="1"/>
</dbReference>
<dbReference type="SUPFAM" id="SSF56801">
    <property type="entry name" value="Acetyl-CoA synthetase-like"/>
    <property type="match status" value="1"/>
</dbReference>
<comment type="similarity">
    <text evidence="1 6">Belongs to the ATP-dependent AMP-binding enzyme family.</text>
</comment>
<comment type="PTM">
    <text evidence="6">Acetylated. Deacetylation by the SIR2-homolog deacetylase activates the enzyme.</text>
</comment>
<evidence type="ECO:0000256" key="4">
    <source>
        <dbReference type="ARBA" id="ARBA00022840"/>
    </source>
</evidence>
<dbReference type="EMBL" id="JELY01000940">
    <property type="protein sequence ID" value="KYF57516.1"/>
    <property type="molecule type" value="Genomic_DNA"/>
</dbReference>
<evidence type="ECO:0000256" key="3">
    <source>
        <dbReference type="ARBA" id="ARBA00022741"/>
    </source>
</evidence>
<feature type="binding site" evidence="6">
    <location>
        <begin position="197"/>
        <end position="200"/>
    </location>
    <ligand>
        <name>CoA</name>
        <dbReference type="ChEBI" id="CHEBI:57287"/>
    </ligand>
</feature>
<feature type="binding site" evidence="6">
    <location>
        <position position="524"/>
    </location>
    <ligand>
        <name>ATP</name>
        <dbReference type="ChEBI" id="CHEBI:30616"/>
    </ligand>
</feature>
<comment type="caution">
    <text evidence="6">Lacks conserved residue(s) required for the propagation of feature annotation.</text>
</comment>
<feature type="domain" description="AMP-binding enzyme C-terminal" evidence="8">
    <location>
        <begin position="540"/>
        <end position="618"/>
    </location>
</feature>
<evidence type="ECO:0000256" key="2">
    <source>
        <dbReference type="ARBA" id="ARBA00022598"/>
    </source>
</evidence>
<gene>
    <name evidence="6" type="primary">acsA</name>
    <name evidence="10" type="ORF">BE08_03100</name>
</gene>
<feature type="binding site" evidence="6">
    <location>
        <position position="509"/>
    </location>
    <ligand>
        <name>ATP</name>
        <dbReference type="ChEBI" id="CHEBI:30616"/>
    </ligand>
</feature>
<dbReference type="InterPro" id="IPR025110">
    <property type="entry name" value="AMP-bd_C"/>
</dbReference>
<dbReference type="Pfam" id="PF16177">
    <property type="entry name" value="ACAS_N"/>
    <property type="match status" value="1"/>
</dbReference>
<dbReference type="NCBIfam" id="NF001208">
    <property type="entry name" value="PRK00174.1"/>
    <property type="match status" value="1"/>
</dbReference>
<keyword evidence="3 6" id="KW-0547">Nucleotide-binding</keyword>
<feature type="binding site" evidence="6">
    <location>
        <position position="551"/>
    </location>
    <ligand>
        <name>Mg(2+)</name>
        <dbReference type="ChEBI" id="CHEBI:18420"/>
    </ligand>
</feature>
<keyword evidence="6" id="KW-0479">Metal-binding</keyword>
<evidence type="ECO:0000313" key="10">
    <source>
        <dbReference type="EMBL" id="KYF57516.1"/>
    </source>
</evidence>
<name>A0A150PPN7_SORCE</name>
<dbReference type="GO" id="GO:0005829">
    <property type="term" value="C:cytosol"/>
    <property type="evidence" value="ECO:0007669"/>
    <property type="project" value="TreeGrafter"/>
</dbReference>
<dbReference type="GO" id="GO:0003987">
    <property type="term" value="F:acetate-CoA ligase activity"/>
    <property type="evidence" value="ECO:0007669"/>
    <property type="project" value="UniProtKB-UniRule"/>
</dbReference>
<protein>
    <recommendedName>
        <fullName evidence="6">Acetyl-coenzyme A synthetase</fullName>
        <shortName evidence="6">AcCoA synthetase</shortName>
        <shortName evidence="6">Acs</shortName>
        <ecNumber evidence="6">6.2.1.1</ecNumber>
    </recommendedName>
    <alternativeName>
        <fullName evidence="6">Acetate--CoA ligase</fullName>
    </alternativeName>
    <alternativeName>
        <fullName evidence="6">Acyl-activating enzyme</fullName>
    </alternativeName>
</protein>
<dbReference type="EC" id="6.2.1.1" evidence="6"/>
<dbReference type="GO" id="GO:0019427">
    <property type="term" value="P:acetyl-CoA biosynthetic process from acetate"/>
    <property type="evidence" value="ECO:0007669"/>
    <property type="project" value="UniProtKB-UniRule"/>
</dbReference>
<keyword evidence="6" id="KW-0460">Magnesium</keyword>
<feature type="binding site" evidence="6">
    <location>
        <position position="548"/>
    </location>
    <ligand>
        <name>Mg(2+)</name>
        <dbReference type="ChEBI" id="CHEBI:18420"/>
    </ligand>
</feature>
<dbReference type="InterPro" id="IPR045851">
    <property type="entry name" value="AMP-bd_C_sf"/>
</dbReference>
<evidence type="ECO:0000259" key="8">
    <source>
        <dbReference type="Pfam" id="PF13193"/>
    </source>
</evidence>
<evidence type="ECO:0000256" key="6">
    <source>
        <dbReference type="HAMAP-Rule" id="MF_01123"/>
    </source>
</evidence>
<evidence type="ECO:0000313" key="11">
    <source>
        <dbReference type="Proteomes" id="UP000075420"/>
    </source>
</evidence>
<dbReference type="InterPro" id="IPR032387">
    <property type="entry name" value="ACAS_N"/>
</dbReference>
<comment type="catalytic activity">
    <reaction evidence="6">
        <text>acetate + ATP + CoA = acetyl-CoA + AMP + diphosphate</text>
        <dbReference type="Rhea" id="RHEA:23176"/>
        <dbReference type="ChEBI" id="CHEBI:30089"/>
        <dbReference type="ChEBI" id="CHEBI:30616"/>
        <dbReference type="ChEBI" id="CHEBI:33019"/>
        <dbReference type="ChEBI" id="CHEBI:57287"/>
        <dbReference type="ChEBI" id="CHEBI:57288"/>
        <dbReference type="ChEBI" id="CHEBI:456215"/>
        <dbReference type="EC" id="6.2.1.1"/>
    </reaction>
</comment>
<feature type="binding site" evidence="6">
    <location>
        <position position="344"/>
    </location>
    <ligand>
        <name>CoA</name>
        <dbReference type="ChEBI" id="CHEBI:57287"/>
    </ligand>
</feature>
<dbReference type="NCBIfam" id="TIGR02188">
    <property type="entry name" value="Ac_CoA_lig_AcsA"/>
    <property type="match status" value="1"/>
</dbReference>
<dbReference type="PROSITE" id="PS00455">
    <property type="entry name" value="AMP_BINDING"/>
    <property type="match status" value="1"/>
</dbReference>
<reference evidence="10 11" key="1">
    <citation type="submission" date="2014-02" db="EMBL/GenBank/DDBJ databases">
        <title>The small core and large imbalanced accessory genome model reveals a collaborative survival strategy of Sorangium cellulosum strains in nature.</title>
        <authorList>
            <person name="Han K."/>
            <person name="Peng R."/>
            <person name="Blom J."/>
            <person name="Li Y.-Z."/>
        </authorList>
    </citation>
    <scope>NUCLEOTIDE SEQUENCE [LARGE SCALE GENOMIC DNA]</scope>
    <source>
        <strain evidence="10 11">So0157-25</strain>
    </source>
</reference>
<sequence>MSQDAITSLLKETRRFEPPAEFSRRARVGARETYEALYRESIEQPDAFWRREAGDLVFRTPWTTTSDWSLPHVKWFLGATLNVTESCLDRHLTTATKNKAAIIWEGEHGATRTLTYAQLHRETLLLANALKRLGIEKGDRVAIYMGMVPEVAVAMLACARLGAVHTVVFGGFAADALRDRIHDSQAKLVITQDGGYRRGQVVPLKATVDKALAQPEAKSATRVIVYQHLGSDRCEIQMTEGRDVYWHDLLAQSSPSCEPTIVDAEHPLFILYTSGSTGKPKGVLHTTAGYLVNTHVTTKYVFDLRDDDVYWCTADVGWVTGHSYIVYGPLSNGATCLMYEGAPNFPDWGRFWRLIEKHGVTILYTAPTAIRAFMRQGDEWPAKSDLSSLRLLGSVGEPINPEAWVWYHRTIGGGRCPIVDTWWQTETGAIMMTTLPGAAASKPGSTGLPMFGVVPEVVTKDGKPVAAGEGGLLVLKKTWPSMLRTVWGDDERFRKQYFSDIEGCYFTGDGARRDEDGYYWVVGRIDDVLNVAGHRIGTAEIESALVSHPAVAEAAAVGRPDDLKGQALVVFVSLRPGFKAGPELQAKLAEHVAKEIGKFARPDAIRFADALPKTRSGKIMRRLLKDVAAGRETTGDTSTLEDLSVMAKLQKQEDE</sequence>
<dbReference type="InterPro" id="IPR000873">
    <property type="entry name" value="AMP-dep_synth/lig_dom"/>
</dbReference>
<dbReference type="Gene3D" id="3.40.50.12780">
    <property type="entry name" value="N-terminal domain of ligase-like"/>
    <property type="match status" value="1"/>
</dbReference>
<comment type="cofactor">
    <cofactor evidence="6">
        <name>Mg(2+)</name>
        <dbReference type="ChEBI" id="CHEBI:18420"/>
    </cofactor>
</comment>
<dbReference type="PANTHER" id="PTHR24095:SF14">
    <property type="entry name" value="ACETYL-COENZYME A SYNTHETASE 1"/>
    <property type="match status" value="1"/>
</dbReference>
<feature type="domain" description="AMP-dependent synthetase/ligase" evidence="7">
    <location>
        <begin position="95"/>
        <end position="478"/>
    </location>
</feature>
<evidence type="ECO:0000256" key="1">
    <source>
        <dbReference type="ARBA" id="ARBA00006432"/>
    </source>
</evidence>
<feature type="binding site" evidence="6">
    <location>
        <begin position="420"/>
        <end position="425"/>
    </location>
    <ligand>
        <name>ATP</name>
        <dbReference type="ChEBI" id="CHEBI:30616"/>
    </ligand>
</feature>
<dbReference type="CDD" id="cd05966">
    <property type="entry name" value="ACS"/>
    <property type="match status" value="1"/>
</dbReference>
<evidence type="ECO:0000256" key="5">
    <source>
        <dbReference type="ARBA" id="ARBA00022990"/>
    </source>
</evidence>
<feature type="domain" description="Acetyl-coenzyme A synthetase N-terminal" evidence="9">
    <location>
        <begin position="34"/>
        <end position="87"/>
    </location>
</feature>
<feature type="modified residue" description="N6-acetyllysine" evidence="6">
    <location>
        <position position="618"/>
    </location>
</feature>
<dbReference type="FunFam" id="3.40.50.12780:FF:000001">
    <property type="entry name" value="Acetyl-coenzyme A synthetase"/>
    <property type="match status" value="1"/>
</dbReference>
<dbReference type="Pfam" id="PF13193">
    <property type="entry name" value="AMP-binding_C"/>
    <property type="match status" value="1"/>
</dbReference>
<dbReference type="InterPro" id="IPR042099">
    <property type="entry name" value="ANL_N_sf"/>
</dbReference>
<feature type="binding site" evidence="6">
    <location>
        <position position="535"/>
    </location>
    <ligand>
        <name>ATP</name>
        <dbReference type="ChEBI" id="CHEBI:30616"/>
    </ligand>
</feature>
<comment type="caution">
    <text evidence="10">The sequence shown here is derived from an EMBL/GenBank/DDBJ whole genome shotgun (WGS) entry which is preliminary data.</text>
</comment>
<feature type="binding site" evidence="6">
    <location>
        <begin position="396"/>
        <end position="398"/>
    </location>
    <ligand>
        <name>ATP</name>
        <dbReference type="ChEBI" id="CHEBI:30616"/>
    </ligand>
</feature>
<evidence type="ECO:0000259" key="9">
    <source>
        <dbReference type="Pfam" id="PF16177"/>
    </source>
</evidence>
<dbReference type="GO" id="GO:0046872">
    <property type="term" value="F:metal ion binding"/>
    <property type="evidence" value="ECO:0007669"/>
    <property type="project" value="UniProtKB-KW"/>
</dbReference>
<dbReference type="InterPro" id="IPR020845">
    <property type="entry name" value="AMP-binding_CS"/>
</dbReference>
<proteinExistence type="inferred from homology"/>
<dbReference type="Gene3D" id="3.30.300.30">
    <property type="match status" value="1"/>
</dbReference>
<feature type="binding site" evidence="6">
    <location>
        <position position="546"/>
    </location>
    <ligand>
        <name>Mg(2+)</name>
        <dbReference type="ChEBI" id="CHEBI:18420"/>
    </ligand>
</feature>
<keyword evidence="4 6" id="KW-0067">ATP-binding</keyword>
<dbReference type="AlphaFoldDB" id="A0A150PPN7"/>
<dbReference type="Pfam" id="PF00501">
    <property type="entry name" value="AMP-binding"/>
    <property type="match status" value="1"/>
</dbReference>
<comment type="function">
    <text evidence="6">Catalyzes the conversion of acetate into acetyl-CoA (AcCoA), an essential intermediate at the junction of anabolic and catabolic pathways. AcsA undergoes a two-step reaction. In the first half reaction, AcsA combines acetate with ATP to form acetyl-adenylate (AcAMP) intermediate. In the second half reaction, it can then transfer the acetyl group from AcAMP to the sulfhydryl group of CoA, forming the product AcCoA.</text>
</comment>
<dbReference type="PANTHER" id="PTHR24095">
    <property type="entry name" value="ACETYL-COENZYME A SYNTHETASE"/>
    <property type="match status" value="1"/>
</dbReference>
<organism evidence="10 11">
    <name type="scientific">Sorangium cellulosum</name>
    <name type="common">Polyangium cellulosum</name>
    <dbReference type="NCBI Taxonomy" id="56"/>
    <lineage>
        <taxon>Bacteria</taxon>
        <taxon>Pseudomonadati</taxon>
        <taxon>Myxococcota</taxon>
        <taxon>Polyangia</taxon>
        <taxon>Polyangiales</taxon>
        <taxon>Polyangiaceae</taxon>
        <taxon>Sorangium</taxon>
    </lineage>
</organism>
<accession>A0A150PPN7</accession>
<keyword evidence="2 6" id="KW-0436">Ligase</keyword>
<dbReference type="Proteomes" id="UP000075420">
    <property type="component" value="Unassembled WGS sequence"/>
</dbReference>
<dbReference type="InterPro" id="IPR011904">
    <property type="entry name" value="Ac_CoA_lig"/>
</dbReference>
<feature type="binding site" evidence="6">
    <location>
        <position position="320"/>
    </location>
    <ligand>
        <name>CoA</name>
        <dbReference type="ChEBI" id="CHEBI:57287"/>
    </ligand>
</feature>